<sequence>MYKYIRHRVVQNISDTLCLIFYIVKGSESKMNLKLYINYS</sequence>
<organism evidence="1 2">
    <name type="scientific">Clostridium neonatale</name>
    <dbReference type="NCBI Taxonomy" id="137838"/>
    <lineage>
        <taxon>Bacteria</taxon>
        <taxon>Bacillati</taxon>
        <taxon>Bacillota</taxon>
        <taxon>Clostridia</taxon>
        <taxon>Eubacteriales</taxon>
        <taxon>Clostridiaceae</taxon>
        <taxon>Clostridium</taxon>
    </lineage>
</organism>
<comment type="caution">
    <text evidence="1">The sequence shown here is derived from an EMBL/GenBank/DDBJ whole genome shotgun (WGS) entry which is preliminary data.</text>
</comment>
<evidence type="ECO:0000313" key="2">
    <source>
        <dbReference type="Proteomes" id="UP000789738"/>
    </source>
</evidence>
<dbReference type="AlphaFoldDB" id="A0AA86MMB3"/>
<accession>A0AA86MMB3</accession>
<protein>
    <submittedName>
        <fullName evidence="1">Uncharacterized protein</fullName>
    </submittedName>
</protein>
<evidence type="ECO:0000313" key="1">
    <source>
        <dbReference type="EMBL" id="CAG9703514.1"/>
    </source>
</evidence>
<name>A0AA86MMB3_9CLOT</name>
<gene>
    <name evidence="1" type="ORF">CNEO_40675</name>
</gene>
<dbReference type="EMBL" id="CAKJVE010000004">
    <property type="protein sequence ID" value="CAG9703514.1"/>
    <property type="molecule type" value="Genomic_DNA"/>
</dbReference>
<dbReference type="Proteomes" id="UP000789738">
    <property type="component" value="Unassembled WGS sequence"/>
</dbReference>
<proteinExistence type="predicted"/>
<reference evidence="1" key="1">
    <citation type="submission" date="2021-10" db="EMBL/GenBank/DDBJ databases">
        <authorList>
            <person name="Mesa V."/>
        </authorList>
    </citation>
    <scope>NUCLEOTIDE SEQUENCE</scope>
    <source>
        <strain evidence="1">CC3_PB</strain>
    </source>
</reference>